<dbReference type="Proteomes" id="UP000510647">
    <property type="component" value="Chromosome 1"/>
</dbReference>
<keyword evidence="3" id="KW-1185">Reference proteome</keyword>
<name>A0A7H9HQ76_9SACH</name>
<gene>
    <name evidence="2" type="ORF">HG537_0A07420</name>
</gene>
<evidence type="ECO:0000313" key="2">
    <source>
        <dbReference type="EMBL" id="QLQ78495.1"/>
    </source>
</evidence>
<feature type="signal peptide" evidence="1">
    <location>
        <begin position="1"/>
        <end position="18"/>
    </location>
</feature>
<proteinExistence type="predicted"/>
<evidence type="ECO:0000256" key="1">
    <source>
        <dbReference type="SAM" id="SignalP"/>
    </source>
</evidence>
<dbReference type="EMBL" id="CP059267">
    <property type="protein sequence ID" value="QLQ78495.1"/>
    <property type="molecule type" value="Genomic_DNA"/>
</dbReference>
<evidence type="ECO:0000313" key="3">
    <source>
        <dbReference type="Proteomes" id="UP000510647"/>
    </source>
</evidence>
<reference evidence="2 3" key="1">
    <citation type="submission" date="2020-06" db="EMBL/GenBank/DDBJ databases">
        <title>The yeast mating-type switching endonuclease HO is a domesticated member of an unorthodox homing genetic element family.</title>
        <authorList>
            <person name="Coughlan A.Y."/>
            <person name="Lombardi L."/>
            <person name="Braun-Galleani S."/>
            <person name="Martos A.R."/>
            <person name="Galeote V."/>
            <person name="Bigey F."/>
            <person name="Dequin S."/>
            <person name="Byrne K.P."/>
            <person name="Wolfe K.H."/>
        </authorList>
    </citation>
    <scope>NUCLEOTIDE SEQUENCE [LARGE SCALE GENOMIC DNA]</scope>
    <source>
        <strain evidence="2 3">CBS2947</strain>
    </source>
</reference>
<protein>
    <recommendedName>
        <fullName evidence="4">Secreted protein</fullName>
    </recommendedName>
</protein>
<accession>A0A7H9HQ76</accession>
<evidence type="ECO:0008006" key="4">
    <source>
        <dbReference type="Google" id="ProtNLM"/>
    </source>
</evidence>
<feature type="chain" id="PRO_5028834075" description="Secreted protein" evidence="1">
    <location>
        <begin position="19"/>
        <end position="184"/>
    </location>
</feature>
<organism evidence="2 3">
    <name type="scientific">Torulaspora globosa</name>
    <dbReference type="NCBI Taxonomy" id="48254"/>
    <lineage>
        <taxon>Eukaryota</taxon>
        <taxon>Fungi</taxon>
        <taxon>Dikarya</taxon>
        <taxon>Ascomycota</taxon>
        <taxon>Saccharomycotina</taxon>
        <taxon>Saccharomycetes</taxon>
        <taxon>Saccharomycetales</taxon>
        <taxon>Saccharomycetaceae</taxon>
        <taxon>Torulaspora</taxon>
    </lineage>
</organism>
<sequence length="184" mass="20642">MMRRVVLICSFLAIITHAYDFTSHDRLLTIGRPSNKIVYPRNANKTAIEMYSDEFAVNWPEIYQMARSIVDQRNATDSEAEKGRDDEIEQVVEQISAALGIYSSRMIGPDQDNGNDGRNVEICNGGYSRQDFFNVLRIRLGLMKSFLKEAYYTYASSVIDNAGSVLKIASTALIGSRQPLSDAL</sequence>
<keyword evidence="1" id="KW-0732">Signal</keyword>
<dbReference type="AlphaFoldDB" id="A0A7H9HQ76"/>